<dbReference type="InterPro" id="IPR004143">
    <property type="entry name" value="BPL_LPL_catalytic"/>
</dbReference>
<sequence length="250" mass="27065">MSPLIAIKAPSTLTLPPGFELEPLRESGDAFAHACRIAAEKGAGTLVWVRRFDVAEYAIVLEPEEPLAVARKAFFMGMNATAEAIAAHCPPERDVSFRFPDAITFDAGLVGGGRIGWPKGTAEDAVPAWLVFSAVIRVTFDGMIEPGKAPNAAALDDEGFDGVGPSDLVESFARFFLRQVDIWQSQGFKTIAADYLGRVVKERPGDRRGLDANGDLLTRRAVGEEEHRSIFLDGLKAVAWLDRKTGAPRL</sequence>
<accession>A0A4D7QHW5</accession>
<proteinExistence type="predicted"/>
<dbReference type="InterPro" id="IPR045864">
    <property type="entry name" value="aa-tRNA-synth_II/BPL/LPL"/>
</dbReference>
<evidence type="ECO:0000313" key="3">
    <source>
        <dbReference type="Proteomes" id="UP000298588"/>
    </source>
</evidence>
<keyword evidence="3" id="KW-1185">Reference proteome</keyword>
<organism evidence="2 3">
    <name type="scientific">Phreatobacter aquaticus</name>
    <dbReference type="NCBI Taxonomy" id="2570229"/>
    <lineage>
        <taxon>Bacteria</taxon>
        <taxon>Pseudomonadati</taxon>
        <taxon>Pseudomonadota</taxon>
        <taxon>Alphaproteobacteria</taxon>
        <taxon>Hyphomicrobiales</taxon>
        <taxon>Phreatobacteraceae</taxon>
        <taxon>Phreatobacter</taxon>
    </lineage>
</organism>
<gene>
    <name evidence="2" type="ORF">E8L99_14880</name>
</gene>
<reference evidence="2 3" key="1">
    <citation type="submission" date="2019-04" db="EMBL/GenBank/DDBJ databases">
        <title>Phreatobacter aquaticus sp. nov.</title>
        <authorList>
            <person name="Choi A."/>
            <person name="Baek K."/>
        </authorList>
    </citation>
    <scope>NUCLEOTIDE SEQUENCE [LARGE SCALE GENOMIC DNA]</scope>
    <source>
        <strain evidence="2 3">NMCR1094</strain>
    </source>
</reference>
<name>A0A4D7QHW5_9HYPH</name>
<dbReference type="Proteomes" id="UP000298588">
    <property type="component" value="Chromosome"/>
</dbReference>
<dbReference type="AlphaFoldDB" id="A0A4D7QHW5"/>
<evidence type="ECO:0000313" key="2">
    <source>
        <dbReference type="EMBL" id="QCK86948.1"/>
    </source>
</evidence>
<feature type="domain" description="BPL/LPL catalytic" evidence="1">
    <location>
        <begin position="15"/>
        <end position="196"/>
    </location>
</feature>
<dbReference type="KEGG" id="paqt:E8L99_14880"/>
<dbReference type="RefSeq" id="WP_137100279.1">
    <property type="nucleotide sequence ID" value="NZ_CP039865.1"/>
</dbReference>
<dbReference type="Pfam" id="PF16917">
    <property type="entry name" value="BPL_LplA_LipB_2"/>
    <property type="match status" value="1"/>
</dbReference>
<dbReference type="Gene3D" id="3.30.930.10">
    <property type="entry name" value="Bira Bifunctional Protein, Domain 2"/>
    <property type="match status" value="1"/>
</dbReference>
<protein>
    <recommendedName>
        <fullName evidence="1">BPL/LPL catalytic domain-containing protein</fullName>
    </recommendedName>
</protein>
<dbReference type="EMBL" id="CP039865">
    <property type="protein sequence ID" value="QCK86948.1"/>
    <property type="molecule type" value="Genomic_DNA"/>
</dbReference>
<dbReference type="OrthoDB" id="7657788at2"/>
<evidence type="ECO:0000259" key="1">
    <source>
        <dbReference type="Pfam" id="PF16917"/>
    </source>
</evidence>